<keyword evidence="4 6" id="KW-1133">Transmembrane helix</keyword>
<comment type="similarity">
    <text evidence="2">Belongs to the UPF0014 family.</text>
</comment>
<gene>
    <name evidence="7" type="ORF">OSTQU699_LOCUS581</name>
</gene>
<evidence type="ECO:0000256" key="1">
    <source>
        <dbReference type="ARBA" id="ARBA00004141"/>
    </source>
</evidence>
<feature type="transmembrane region" description="Helical" evidence="6">
    <location>
        <begin position="261"/>
        <end position="287"/>
    </location>
</feature>
<feature type="transmembrane region" description="Helical" evidence="6">
    <location>
        <begin position="64"/>
        <end position="85"/>
    </location>
</feature>
<keyword evidence="8" id="KW-1185">Reference proteome</keyword>
<dbReference type="InterPro" id="IPR005226">
    <property type="entry name" value="UPF0014_fam"/>
</dbReference>
<keyword evidence="3 6" id="KW-0812">Transmembrane</keyword>
<organism evidence="7 8">
    <name type="scientific">Ostreobium quekettii</name>
    <dbReference type="NCBI Taxonomy" id="121088"/>
    <lineage>
        <taxon>Eukaryota</taxon>
        <taxon>Viridiplantae</taxon>
        <taxon>Chlorophyta</taxon>
        <taxon>core chlorophytes</taxon>
        <taxon>Ulvophyceae</taxon>
        <taxon>TCBD clade</taxon>
        <taxon>Bryopsidales</taxon>
        <taxon>Ostreobineae</taxon>
        <taxon>Ostreobiaceae</taxon>
        <taxon>Ostreobium</taxon>
    </lineage>
</organism>
<feature type="transmembrane region" description="Helical" evidence="6">
    <location>
        <begin position="164"/>
        <end position="188"/>
    </location>
</feature>
<dbReference type="OrthoDB" id="432685at2759"/>
<evidence type="ECO:0000313" key="7">
    <source>
        <dbReference type="EMBL" id="CAD7695220.1"/>
    </source>
</evidence>
<name>A0A8S1IVD5_9CHLO</name>
<dbReference type="PANTHER" id="PTHR30028:SF0">
    <property type="entry name" value="PROTEIN ALUMINUM SENSITIVE 3"/>
    <property type="match status" value="1"/>
</dbReference>
<sequence length="407" mass="44672">MDAEIVPDSLGVMDEGMSDRIESSEDKCVEPVDVVYWNLLLAFGLYLTNCLISVYMSLGLNRTLIFAGIRCVIQLMVLGYILVPLFKTHHWYYIAAYVVFMLWVAAIEVMSRPSHSYAGMLSHIILAITACTSTVLIYGMLLVIQWGTVEPLGASDLKWWAPQYFIPIAGMLLGNSLSGISLGLTTVLQELATGKDRVEVLLAVGATRFEATKGVVRQALNTALLPMVNQMSVVGIVSIPGMMTGQILAGSPPLQAAKYQIAILFMISTATALGSIIAVFLAVMYIVDSQHRLRSDRLRSRNRPPGIEVWAMVKAISAVESVRSFGRRMYNIRRRNWYSQAPSLRNRNWMYVRAGTDNLDDNRFGALVGSGDLGSDDVFMGSVDGGLQMELEGEGAVVVEDGKLGKK</sequence>
<dbReference type="Proteomes" id="UP000708148">
    <property type="component" value="Unassembled WGS sequence"/>
</dbReference>
<feature type="transmembrane region" description="Helical" evidence="6">
    <location>
        <begin position="91"/>
        <end position="109"/>
    </location>
</feature>
<protein>
    <submittedName>
        <fullName evidence="7">Uncharacterized protein</fullName>
    </submittedName>
</protein>
<evidence type="ECO:0000256" key="4">
    <source>
        <dbReference type="ARBA" id="ARBA00022989"/>
    </source>
</evidence>
<dbReference type="PANTHER" id="PTHR30028">
    <property type="entry name" value="UPF0014 INNER MEMBRANE PROTEIN YBBM-RELATED"/>
    <property type="match status" value="1"/>
</dbReference>
<dbReference type="EMBL" id="CAJHUC010000319">
    <property type="protein sequence ID" value="CAD7695220.1"/>
    <property type="molecule type" value="Genomic_DNA"/>
</dbReference>
<proteinExistence type="inferred from homology"/>
<comment type="subcellular location">
    <subcellularLocation>
        <location evidence="1">Membrane</location>
        <topology evidence="1">Multi-pass membrane protein</topology>
    </subcellularLocation>
</comment>
<evidence type="ECO:0000256" key="5">
    <source>
        <dbReference type="ARBA" id="ARBA00023136"/>
    </source>
</evidence>
<accession>A0A8S1IVD5</accession>
<evidence type="ECO:0000256" key="6">
    <source>
        <dbReference type="SAM" id="Phobius"/>
    </source>
</evidence>
<reference evidence="7" key="1">
    <citation type="submission" date="2020-12" db="EMBL/GenBank/DDBJ databases">
        <authorList>
            <person name="Iha C."/>
        </authorList>
    </citation>
    <scope>NUCLEOTIDE SEQUENCE</scope>
</reference>
<feature type="transmembrane region" description="Helical" evidence="6">
    <location>
        <begin position="34"/>
        <end position="52"/>
    </location>
</feature>
<feature type="transmembrane region" description="Helical" evidence="6">
    <location>
        <begin position="121"/>
        <end position="144"/>
    </location>
</feature>
<dbReference type="AlphaFoldDB" id="A0A8S1IVD5"/>
<dbReference type="GO" id="GO:0005886">
    <property type="term" value="C:plasma membrane"/>
    <property type="evidence" value="ECO:0007669"/>
    <property type="project" value="TreeGrafter"/>
</dbReference>
<feature type="transmembrane region" description="Helical" evidence="6">
    <location>
        <begin position="227"/>
        <end position="249"/>
    </location>
</feature>
<keyword evidence="5 6" id="KW-0472">Membrane</keyword>
<evidence type="ECO:0000256" key="2">
    <source>
        <dbReference type="ARBA" id="ARBA00005268"/>
    </source>
</evidence>
<dbReference type="Pfam" id="PF03649">
    <property type="entry name" value="UPF0014"/>
    <property type="match status" value="1"/>
</dbReference>
<evidence type="ECO:0000256" key="3">
    <source>
        <dbReference type="ARBA" id="ARBA00022692"/>
    </source>
</evidence>
<comment type="caution">
    <text evidence="7">The sequence shown here is derived from an EMBL/GenBank/DDBJ whole genome shotgun (WGS) entry which is preliminary data.</text>
</comment>
<evidence type="ECO:0000313" key="8">
    <source>
        <dbReference type="Proteomes" id="UP000708148"/>
    </source>
</evidence>